<reference evidence="1 2" key="1">
    <citation type="submission" date="2018-06" db="EMBL/GenBank/DDBJ databases">
        <authorList>
            <person name="Strepis N."/>
        </authorList>
    </citation>
    <scope>NUCLEOTIDE SEQUENCE [LARGE SCALE GENOMIC DNA]</scope>
    <source>
        <strain evidence="1">LUCI</strain>
    </source>
</reference>
<dbReference type="AlphaFoldDB" id="A0A498RE94"/>
<proteinExistence type="predicted"/>
<accession>A0A498RE94</accession>
<name>A0A498RE94_9FIRM</name>
<evidence type="ECO:0000313" key="1">
    <source>
        <dbReference type="EMBL" id="VBB09140.1"/>
    </source>
</evidence>
<gene>
    <name evidence="1" type="ORF">LUCI_4426</name>
</gene>
<evidence type="ECO:0000313" key="2">
    <source>
        <dbReference type="Proteomes" id="UP000277811"/>
    </source>
</evidence>
<keyword evidence="2" id="KW-1185">Reference proteome</keyword>
<organism evidence="1 2">
    <name type="scientific">Lucifera butyrica</name>
    <dbReference type="NCBI Taxonomy" id="1351585"/>
    <lineage>
        <taxon>Bacteria</taxon>
        <taxon>Bacillati</taxon>
        <taxon>Bacillota</taxon>
        <taxon>Negativicutes</taxon>
        <taxon>Veillonellales</taxon>
        <taxon>Veillonellaceae</taxon>
        <taxon>Lucifera</taxon>
    </lineage>
</organism>
<sequence>MRAGNQGKQISTKTGIIFRSLFFYYSMTKFPPNQNDFMVS</sequence>
<dbReference type="Proteomes" id="UP000277811">
    <property type="component" value="Unassembled WGS sequence"/>
</dbReference>
<protein>
    <submittedName>
        <fullName evidence="1">Uncharacterized protein</fullName>
    </submittedName>
</protein>
<dbReference type="EMBL" id="UPPP01000105">
    <property type="protein sequence ID" value="VBB09140.1"/>
    <property type="molecule type" value="Genomic_DNA"/>
</dbReference>